<dbReference type="InterPro" id="IPR017438">
    <property type="entry name" value="ATP-NAD_kinase_N"/>
</dbReference>
<dbReference type="Gene3D" id="3.40.50.10330">
    <property type="entry name" value="Probable inorganic polyphosphate/atp-NAD kinase, domain 1"/>
    <property type="match status" value="1"/>
</dbReference>
<dbReference type="PROSITE" id="PS50146">
    <property type="entry name" value="DAGK"/>
    <property type="match status" value="1"/>
</dbReference>
<feature type="domain" description="DAGKc" evidence="5">
    <location>
        <begin position="1"/>
        <end position="118"/>
    </location>
</feature>
<dbReference type="PANTHER" id="PTHR12358:SF54">
    <property type="entry name" value="SPHINGOSINE KINASE RELATED PROTEIN"/>
    <property type="match status" value="1"/>
</dbReference>
<dbReference type="Pfam" id="PF19279">
    <property type="entry name" value="YegS_C"/>
    <property type="match status" value="1"/>
</dbReference>
<keyword evidence="4" id="KW-0067">ATP-binding</keyword>
<dbReference type="InterPro" id="IPR050187">
    <property type="entry name" value="Lipid_Phosphate_FormReg"/>
</dbReference>
<protein>
    <submittedName>
        <fullName evidence="6">Unannotated protein</fullName>
    </submittedName>
</protein>
<dbReference type="Pfam" id="PF00781">
    <property type="entry name" value="DAGK_cat"/>
    <property type="match status" value="1"/>
</dbReference>
<dbReference type="Gene3D" id="2.60.200.40">
    <property type="match status" value="1"/>
</dbReference>
<keyword evidence="1" id="KW-0808">Transferase</keyword>
<reference evidence="6" key="1">
    <citation type="submission" date="2020-05" db="EMBL/GenBank/DDBJ databases">
        <authorList>
            <person name="Chiriac C."/>
            <person name="Salcher M."/>
            <person name="Ghai R."/>
            <person name="Kavagutti S V."/>
        </authorList>
    </citation>
    <scope>NUCLEOTIDE SEQUENCE</scope>
</reference>
<sequence>MKLALVVNPKSGAGRGSDELAERLAAPGHDVQTFEIGDADAAARSGADRVVVAGGDGSIGTVFAACAEVGAQLAILPAGTANDFARAIGIPADFDAAVEVARDADARHRTVWGATLDGHPFVNVASIGLAVNAAREAAPFKSKLGPAAYALGAVIAGAKGKQVHCRVSVDGEQVYEGDVWQALVAASGSFGGIVQLPDSDPETSEMELFVIESKSRLTLIRRVWGMRSGGNRGGMRLFQGHSIRVDVDPDLLWNVDGEVLDLGDVTAEPLGPVEIFLPPVADPPRWGRRR</sequence>
<dbReference type="InterPro" id="IPR001206">
    <property type="entry name" value="Diacylglycerol_kinase_cat_dom"/>
</dbReference>
<dbReference type="SMART" id="SM00046">
    <property type="entry name" value="DAGKc"/>
    <property type="match status" value="1"/>
</dbReference>
<name>A0A6J7IJT9_9ZZZZ</name>
<evidence type="ECO:0000256" key="3">
    <source>
        <dbReference type="ARBA" id="ARBA00022777"/>
    </source>
</evidence>
<dbReference type="InterPro" id="IPR045540">
    <property type="entry name" value="YegS/DAGK_C"/>
</dbReference>
<evidence type="ECO:0000256" key="2">
    <source>
        <dbReference type="ARBA" id="ARBA00022741"/>
    </source>
</evidence>
<dbReference type="GO" id="GO:0005524">
    <property type="term" value="F:ATP binding"/>
    <property type="evidence" value="ECO:0007669"/>
    <property type="project" value="UniProtKB-KW"/>
</dbReference>
<evidence type="ECO:0000256" key="4">
    <source>
        <dbReference type="ARBA" id="ARBA00022840"/>
    </source>
</evidence>
<accession>A0A6J7IJT9</accession>
<keyword evidence="3" id="KW-0418">Kinase</keyword>
<dbReference type="SUPFAM" id="SSF111331">
    <property type="entry name" value="NAD kinase/diacylglycerol kinase-like"/>
    <property type="match status" value="1"/>
</dbReference>
<dbReference type="GO" id="GO:0016301">
    <property type="term" value="F:kinase activity"/>
    <property type="evidence" value="ECO:0007669"/>
    <property type="project" value="UniProtKB-KW"/>
</dbReference>
<dbReference type="EMBL" id="CAFBMK010000159">
    <property type="protein sequence ID" value="CAB4930357.1"/>
    <property type="molecule type" value="Genomic_DNA"/>
</dbReference>
<evidence type="ECO:0000259" key="5">
    <source>
        <dbReference type="PROSITE" id="PS50146"/>
    </source>
</evidence>
<gene>
    <name evidence="6" type="ORF">UFOPK3564_02338</name>
</gene>
<proteinExistence type="predicted"/>
<keyword evidence="2" id="KW-0547">Nucleotide-binding</keyword>
<organism evidence="6">
    <name type="scientific">freshwater metagenome</name>
    <dbReference type="NCBI Taxonomy" id="449393"/>
    <lineage>
        <taxon>unclassified sequences</taxon>
        <taxon>metagenomes</taxon>
        <taxon>ecological metagenomes</taxon>
    </lineage>
</organism>
<dbReference type="PANTHER" id="PTHR12358">
    <property type="entry name" value="SPHINGOSINE KINASE"/>
    <property type="match status" value="1"/>
</dbReference>
<evidence type="ECO:0000313" key="6">
    <source>
        <dbReference type="EMBL" id="CAB4930357.1"/>
    </source>
</evidence>
<evidence type="ECO:0000256" key="1">
    <source>
        <dbReference type="ARBA" id="ARBA00022679"/>
    </source>
</evidence>
<dbReference type="InterPro" id="IPR016064">
    <property type="entry name" value="NAD/diacylglycerol_kinase_sf"/>
</dbReference>
<dbReference type="AlphaFoldDB" id="A0A6J7IJT9"/>